<sequence>MVELPANPKASASRTNAPMKNPGTDQGDLFGSAANVHGIVEARGVKGAVKAAQLAVLENRPPSLSKALAGRMGRQIADTASSAIVREFEGGSEIGYSYSAWCLAGLPHRDQPKDQNWLIDTDYARLLVRPGVRLRDDNSQEFIGVPFGSYARLLMIDWQTEALERGSREIHMGRSASAVLARLGISRGGPSNGKVAEQLERLATCAVDFSFGNDKKGVIVNQRLVDAYSYIGEPDPRSKKASRLVERVVLSQAFFDELRRHPVLVDRAAVRDLTTSPLAIDIYLWLAYRLHSLPKETPIGWDRLWRQFGSKVGALKNFKTQFEGPLHLALSAYKNAKVRVSDRGLLLEPSPPPVSH</sequence>
<organism evidence="2 3">
    <name type="scientific">Teichococcus deserti</name>
    <dbReference type="NCBI Taxonomy" id="1817963"/>
    <lineage>
        <taxon>Bacteria</taxon>
        <taxon>Pseudomonadati</taxon>
        <taxon>Pseudomonadota</taxon>
        <taxon>Alphaproteobacteria</taxon>
        <taxon>Acetobacterales</taxon>
        <taxon>Roseomonadaceae</taxon>
        <taxon>Roseomonas</taxon>
    </lineage>
</organism>
<reference evidence="2 3" key="1">
    <citation type="submission" date="2016-10" db="EMBL/GenBank/DDBJ databases">
        <title>Draft Genome sequence of Roseomonas sp. strain M3.</title>
        <authorList>
            <person name="Subhash Y."/>
            <person name="Lee S."/>
        </authorList>
    </citation>
    <scope>NUCLEOTIDE SEQUENCE [LARGE SCALE GENOMIC DNA]</scope>
    <source>
        <strain evidence="2 3">M3</strain>
    </source>
</reference>
<dbReference type="AlphaFoldDB" id="A0A1V2H656"/>
<dbReference type="Pfam" id="PF04796">
    <property type="entry name" value="RepA_C"/>
    <property type="match status" value="1"/>
</dbReference>
<keyword evidence="3" id="KW-1185">Reference proteome</keyword>
<evidence type="ECO:0000313" key="2">
    <source>
        <dbReference type="EMBL" id="ONG56258.1"/>
    </source>
</evidence>
<dbReference type="InterPro" id="IPR006881">
    <property type="entry name" value="RepA_C"/>
</dbReference>
<accession>A0A1V2H656</accession>
<name>A0A1V2H656_9PROT</name>
<protein>
    <submittedName>
        <fullName evidence="2">Plasmid replication protein</fullName>
    </submittedName>
</protein>
<dbReference type="Proteomes" id="UP000188879">
    <property type="component" value="Unassembled WGS sequence"/>
</dbReference>
<proteinExistence type="predicted"/>
<evidence type="ECO:0000313" key="3">
    <source>
        <dbReference type="Proteomes" id="UP000188879"/>
    </source>
</evidence>
<dbReference type="EMBL" id="MLCO01000046">
    <property type="protein sequence ID" value="ONG56258.1"/>
    <property type="molecule type" value="Genomic_DNA"/>
</dbReference>
<evidence type="ECO:0000256" key="1">
    <source>
        <dbReference type="SAM" id="MobiDB-lite"/>
    </source>
</evidence>
<comment type="caution">
    <text evidence="2">The sequence shown here is derived from an EMBL/GenBank/DDBJ whole genome shotgun (WGS) entry which is preliminary data.</text>
</comment>
<feature type="region of interest" description="Disordered" evidence="1">
    <location>
        <begin position="1"/>
        <end position="28"/>
    </location>
</feature>
<gene>
    <name evidence="2" type="ORF">BKE38_06295</name>
</gene>